<dbReference type="GO" id="GO:0032527">
    <property type="term" value="P:protein exit from endoplasmic reticulum"/>
    <property type="evidence" value="ECO:0007669"/>
    <property type="project" value="TreeGrafter"/>
</dbReference>
<feature type="domain" description="HPS5-like beta-propeller" evidence="2">
    <location>
        <begin position="30"/>
        <end position="345"/>
    </location>
</feature>
<keyword evidence="1" id="KW-0175">Coiled coil</keyword>
<dbReference type="GeneID" id="108743534"/>
<dbReference type="InterPro" id="IPR056499">
    <property type="entry name" value="Beta-prop_HPS5-like"/>
</dbReference>
<dbReference type="FunCoup" id="A0A7F5RFA2">
    <property type="interactions" value="8"/>
</dbReference>
<dbReference type="PANTHER" id="PTHR23287:SF16">
    <property type="entry name" value="TECTONIN BETA-PROPELLER REPEAT-CONTAINING PROTEIN 2"/>
    <property type="match status" value="1"/>
</dbReference>
<dbReference type="InParanoid" id="A0A7F5RFA2"/>
<dbReference type="KEGG" id="apln:108743534"/>
<organism evidence="3 4">
    <name type="scientific">Agrilus planipennis</name>
    <name type="common">Emerald ash borer</name>
    <name type="synonym">Agrilus marcopoli</name>
    <dbReference type="NCBI Taxonomy" id="224129"/>
    <lineage>
        <taxon>Eukaryota</taxon>
        <taxon>Metazoa</taxon>
        <taxon>Ecdysozoa</taxon>
        <taxon>Arthropoda</taxon>
        <taxon>Hexapoda</taxon>
        <taxon>Insecta</taxon>
        <taxon>Pterygota</taxon>
        <taxon>Neoptera</taxon>
        <taxon>Endopterygota</taxon>
        <taxon>Coleoptera</taxon>
        <taxon>Polyphaga</taxon>
        <taxon>Elateriformia</taxon>
        <taxon>Buprestoidea</taxon>
        <taxon>Buprestidae</taxon>
        <taxon>Agrilinae</taxon>
        <taxon>Agrilus</taxon>
    </lineage>
</organism>
<evidence type="ECO:0000259" key="2">
    <source>
        <dbReference type="Pfam" id="PF23756"/>
    </source>
</evidence>
<dbReference type="InterPro" id="IPR036322">
    <property type="entry name" value="WD40_repeat_dom_sf"/>
</dbReference>
<gene>
    <name evidence="4" type="primary">LOC108743534</name>
</gene>
<dbReference type="Gene3D" id="2.130.10.10">
    <property type="entry name" value="YVTN repeat-like/Quinoprotein amine dehydrogenase"/>
    <property type="match status" value="1"/>
</dbReference>
<name>A0A7F5RFA2_AGRPL</name>
<dbReference type="GO" id="GO:0005737">
    <property type="term" value="C:cytoplasm"/>
    <property type="evidence" value="ECO:0007669"/>
    <property type="project" value="GOC"/>
</dbReference>
<dbReference type="PANTHER" id="PTHR23287">
    <property type="entry name" value="RUBY-EYE2-LIKE PROTEIN"/>
    <property type="match status" value="1"/>
</dbReference>
<dbReference type="SUPFAM" id="SSF50978">
    <property type="entry name" value="WD40 repeat-like"/>
    <property type="match status" value="1"/>
</dbReference>
<dbReference type="OrthoDB" id="9930272at2759"/>
<dbReference type="Proteomes" id="UP000192223">
    <property type="component" value="Unplaced"/>
</dbReference>
<reference evidence="4" key="1">
    <citation type="submission" date="2025-08" db="UniProtKB">
        <authorList>
            <consortium name="RefSeq"/>
        </authorList>
    </citation>
    <scope>IDENTIFICATION</scope>
    <source>
        <tissue evidence="4">Entire body</tissue>
    </source>
</reference>
<evidence type="ECO:0000256" key="1">
    <source>
        <dbReference type="SAM" id="Coils"/>
    </source>
</evidence>
<feature type="coiled-coil region" evidence="1">
    <location>
        <begin position="428"/>
        <end position="462"/>
    </location>
</feature>
<protein>
    <submittedName>
        <fullName evidence="4">WD repeat-containing protein CG11141</fullName>
    </submittedName>
</protein>
<evidence type="ECO:0000313" key="3">
    <source>
        <dbReference type="Proteomes" id="UP000192223"/>
    </source>
</evidence>
<dbReference type="RefSeq" id="XP_025834669.1">
    <property type="nucleotide sequence ID" value="XM_025978884.1"/>
</dbReference>
<dbReference type="AlphaFoldDB" id="A0A7F5RFA2"/>
<proteinExistence type="predicted"/>
<accession>A0A7F5RFA2</accession>
<sequence>MDRVLREWAPLTDLFAKLPSKIQNGLFTTDLKLTCLDVLPEFLAIGTNFGLVYWYDRKKKTLQKLRCENGHAATTFVKVVSTVDYMVACGNKDGSISIFQVPKTPAESLPESLKPKNKQIERYTVSDLHKSSISALEWSKNGMKLFSGDKSGKIVLTEIDFYMHICKSLEILNESYEVVQLNFYQQMLLVSTTYRSIICKKADKWKVSQVGKKDRKILGNFGGIIHSNTHCPNDAVIYCTRPGLRIWEGDLNGNVLKTLIFKDILVQPIPEIEIINPIPENIKRNKPQKEKSFGLVLPFNEESLVIYNNDCLFVLNPKTLTVESVLSSLRNIISVGVTRNEIFVLEGERSLIRLSFLPESIENIPQHPAGIPTANNAFLPLSSSLKELTAKFQTVNIPPLLETVVTNGFKDYQVDCITNAEEAKESPKKQQQENCDHLTEKINETYKKLERLEKAVKDVHENDNILYKHKRHKGKDPEPKNHSDEVSLINIPTVMSVSTVGILPDLRSCEAIKSDIEEKEKLLADILCLNTIKINEEALKKCMSNSDEVGNKAKSIGTSFNDDDLGACQKDFHSGNKSENVDKKKNQNDDSLSKSIVSYLNKINSSPPLKRTPMHKDMEENFTSKESTGSEEASNKSINNVPDLINIPFDWKLNRIQVKDEEELLSDTSLADWELL</sequence>
<dbReference type="InterPro" id="IPR015943">
    <property type="entry name" value="WD40/YVTN_repeat-like_dom_sf"/>
</dbReference>
<evidence type="ECO:0000313" key="4">
    <source>
        <dbReference type="RefSeq" id="XP_025834669.1"/>
    </source>
</evidence>
<keyword evidence="3" id="KW-1185">Reference proteome</keyword>
<dbReference type="Pfam" id="PF23756">
    <property type="entry name" value="Beta-prop_HPS5"/>
    <property type="match status" value="1"/>
</dbReference>